<accession>A0A6S7HDS2</accession>
<dbReference type="Pfam" id="PF24507">
    <property type="entry name" value="Ig_CFAP65_4th"/>
    <property type="match status" value="1"/>
</dbReference>
<name>A0A6S7HDS2_PARCT</name>
<comment type="caution">
    <text evidence="5">The sequence shown here is derived from an EMBL/GenBank/DDBJ whole genome shotgun (WGS) entry which is preliminary data.</text>
</comment>
<dbReference type="EMBL" id="CACRXK020004040">
    <property type="protein sequence ID" value="CAB4001243.1"/>
    <property type="molecule type" value="Genomic_DNA"/>
</dbReference>
<evidence type="ECO:0000313" key="6">
    <source>
        <dbReference type="Proteomes" id="UP001152795"/>
    </source>
</evidence>
<evidence type="ECO:0000259" key="2">
    <source>
        <dbReference type="Pfam" id="PF24816"/>
    </source>
</evidence>
<feature type="non-terminal residue" evidence="5">
    <location>
        <position position="1"/>
    </location>
</feature>
<dbReference type="PANTHER" id="PTHR46127">
    <property type="entry name" value="CILIA- AND FLAGELLA-ASSOCIATED PROTEIN 65"/>
    <property type="match status" value="1"/>
</dbReference>
<dbReference type="Gene3D" id="2.60.40.10">
    <property type="entry name" value="Immunoglobulins"/>
    <property type="match status" value="6"/>
</dbReference>
<feature type="non-terminal residue" evidence="5">
    <location>
        <position position="1100"/>
    </location>
</feature>
<evidence type="ECO:0000259" key="1">
    <source>
        <dbReference type="Pfam" id="PF24507"/>
    </source>
</evidence>
<feature type="domain" description="CFAP65 fourth Ig-like" evidence="1">
    <location>
        <begin position="291"/>
        <end position="383"/>
    </location>
</feature>
<dbReference type="InterPro" id="IPR013783">
    <property type="entry name" value="Ig-like_fold"/>
</dbReference>
<dbReference type="Pfam" id="PF25249">
    <property type="entry name" value="Ig_CFAP65_7th"/>
    <property type="match status" value="1"/>
</dbReference>
<dbReference type="Pfam" id="PF25248">
    <property type="entry name" value="Ig_CFAP65_8th"/>
    <property type="match status" value="1"/>
</dbReference>
<dbReference type="Proteomes" id="UP001152795">
    <property type="component" value="Unassembled WGS sequence"/>
</dbReference>
<evidence type="ECO:0000259" key="4">
    <source>
        <dbReference type="Pfam" id="PF25249"/>
    </source>
</evidence>
<dbReference type="Pfam" id="PF14874">
    <property type="entry name" value="PapD-like"/>
    <property type="match status" value="1"/>
</dbReference>
<keyword evidence="6" id="KW-1185">Reference proteome</keyword>
<dbReference type="InterPro" id="IPR058536">
    <property type="entry name" value="Ig_CFAP65_4th"/>
</dbReference>
<dbReference type="OrthoDB" id="415597at2759"/>
<dbReference type="PANTHER" id="PTHR46127:SF1">
    <property type="entry name" value="CILIA- AND FLAGELLA-ASSOCIATED PROTEIN 65"/>
    <property type="match status" value="1"/>
</dbReference>
<dbReference type="InterPro" id="IPR056344">
    <property type="entry name" value="Ig_CFAP65-like_9th"/>
</dbReference>
<protein>
    <submittedName>
        <fullName evidence="5">Uncharacterized protein</fullName>
    </submittedName>
</protein>
<dbReference type="InterPro" id="IPR052614">
    <property type="entry name" value="CFAP65"/>
</dbReference>
<dbReference type="InterPro" id="IPR057470">
    <property type="entry name" value="Ig_CFAP65_7th"/>
</dbReference>
<sequence>VPDSRFFTTLYPKPVILTCGTSFTLPVTFRPLEKGQYEDKIEFQTKDGTFAVPIKAVLPKADLIVPESLTFGMCAIKDTCELSFKLSNPSEVHTPFKWVIQEPFSLTPSSGSLAPKTSCLIKATFSPKGGFVYNATAVCYFGDLTEPMEKSIKLDGIGKYPHIMVKHSSNSDESCTSSPGETLVQFGTVAAGFTADKTIHLHNLSPVNASFQVLQPSSISNLEKVFSCSQYHGIIAPQSTAKIKVQYAPSYPDASHVDYFEVNVLGATTCSVIKCVGKSKGPRVKFDTSSLGFGQVKSGGTITRILNIINDSDVNTAFQFLIDKVNSVFTFETTFGYLPAGSSQGIVVRFHPVLAINYYRKISCLLQNHAPLMLEVFGTCHTELVQPAVLQQKHIAQYKLFVKRGLSRTPPDQLNEMLNEGKLNVDENGIYSNPLITDLEKSEEDLSCEEQFFDDTSIGEAAIVQPHISVDHSQLNFGKCTNIPCVEQKTVNITNHTKGKVTCNWLKDMTGVFEISPESVDILPLKTASFILTFKPDRENQFYGCEIECFVSYKCARDYRLVEDKTLSPPWCVTVYCSGETFSRDRESFLPRLEFSATQLVFPAVTLQNTSYRTLCIANTPANPVRFSFDRDPTGTFRCKPSQGIIKDNIQLVMFRHEAMDMQTNKLPLCCHFNNEDKFNQEFMLIGSTESPKIHLEHELLYFRPTCVGNSSKRTFRVQNRSRIPISFEWKMRQQDSRIVEIEPRQGSIHPGENQLFTWWFCPEEEKKYLIKCKLFVKVGEGVAEAKNVTPSQPYLLRAVGAGIHGTIICADESIDCENVVVGTCVTKKITLCNPTDCDVPYRLLLSQEDSEEDDDKLVISVDEIGRDVLPARTNKSIHVKARPRRRTTYKTNINYQVIALQDKPESICDTSTLCCVTVHGVYPTLTVQDIRATGSAETYSKVQLWNLFSLESFNSVLDSDPQPVEAMSSAATRYSDRRRKPVSTRAVVGFAFGSAGCGSRSTVFYLSLLNSGSVPAEWTFLFPNDLQLELEYWAETGEYSSEELQQMQTIGHHLFSVEPSSGTLAAGHAQTVILRYKHSIVGINRLPVLFKITRGREVL</sequence>
<feature type="domain" description="CFAP65-like ninth Ig-like" evidence="2">
    <location>
        <begin position="924"/>
        <end position="1100"/>
    </location>
</feature>
<reference evidence="5" key="1">
    <citation type="submission" date="2020-04" db="EMBL/GenBank/DDBJ databases">
        <authorList>
            <person name="Alioto T."/>
            <person name="Alioto T."/>
            <person name="Gomez Garrido J."/>
        </authorList>
    </citation>
    <scope>NUCLEOTIDE SEQUENCE</scope>
    <source>
        <strain evidence="5">A484AB</strain>
    </source>
</reference>
<proteinExistence type="predicted"/>
<dbReference type="Pfam" id="PF24816">
    <property type="entry name" value="Ig_CFAP65__9th"/>
    <property type="match status" value="1"/>
</dbReference>
<evidence type="ECO:0000259" key="3">
    <source>
        <dbReference type="Pfam" id="PF25248"/>
    </source>
</evidence>
<dbReference type="GO" id="GO:0031514">
    <property type="term" value="C:motile cilium"/>
    <property type="evidence" value="ECO:0007669"/>
    <property type="project" value="UniProtKB-SubCell"/>
</dbReference>
<gene>
    <name evidence="5" type="ORF">PACLA_8A031671</name>
</gene>
<organism evidence="5 6">
    <name type="scientific">Paramuricea clavata</name>
    <name type="common">Red gorgonian</name>
    <name type="synonym">Violescent sea-whip</name>
    <dbReference type="NCBI Taxonomy" id="317549"/>
    <lineage>
        <taxon>Eukaryota</taxon>
        <taxon>Metazoa</taxon>
        <taxon>Cnidaria</taxon>
        <taxon>Anthozoa</taxon>
        <taxon>Octocorallia</taxon>
        <taxon>Malacalcyonacea</taxon>
        <taxon>Plexauridae</taxon>
        <taxon>Paramuricea</taxon>
    </lineage>
</organism>
<dbReference type="GO" id="GO:0005737">
    <property type="term" value="C:cytoplasm"/>
    <property type="evidence" value="ECO:0007669"/>
    <property type="project" value="UniProtKB-SubCell"/>
</dbReference>
<feature type="domain" description="CFAP65 eight Ig-like" evidence="3">
    <location>
        <begin position="805"/>
        <end position="921"/>
    </location>
</feature>
<feature type="domain" description="CFAP65 seventh Ig-like" evidence="4">
    <location>
        <begin position="698"/>
        <end position="786"/>
    </location>
</feature>
<dbReference type="InterPro" id="IPR057467">
    <property type="entry name" value="Ig_CFAP65_8th"/>
</dbReference>
<evidence type="ECO:0000313" key="5">
    <source>
        <dbReference type="EMBL" id="CAB4001243.1"/>
    </source>
</evidence>
<dbReference type="AlphaFoldDB" id="A0A6S7HDS2"/>